<reference evidence="2" key="1">
    <citation type="journal article" date="2018" name="Nat. Microbiol.">
        <title>Leveraging single-cell genomics to expand the fungal tree of life.</title>
        <authorList>
            <person name="Ahrendt S.R."/>
            <person name="Quandt C.A."/>
            <person name="Ciobanu D."/>
            <person name="Clum A."/>
            <person name="Salamov A."/>
            <person name="Andreopoulos B."/>
            <person name="Cheng J.F."/>
            <person name="Woyke T."/>
            <person name="Pelin A."/>
            <person name="Henrissat B."/>
            <person name="Reynolds N.K."/>
            <person name="Benny G.L."/>
            <person name="Smith M.E."/>
            <person name="James T.Y."/>
            <person name="Grigoriev I.V."/>
        </authorList>
    </citation>
    <scope>NUCLEOTIDE SEQUENCE [LARGE SCALE GENOMIC DNA]</scope>
    <source>
        <strain evidence="2">CSF55</strain>
    </source>
</reference>
<name>A0A4P9YNH6_ROZAC</name>
<dbReference type="EMBL" id="ML004984">
    <property type="protein sequence ID" value="RKP21134.1"/>
    <property type="molecule type" value="Genomic_DNA"/>
</dbReference>
<proteinExistence type="predicted"/>
<evidence type="ECO:0000313" key="1">
    <source>
        <dbReference type="EMBL" id="RKP21134.1"/>
    </source>
</evidence>
<sequence length="188" mass="21488">MHYTCTRVTSGKRKGPRSTGSVRKVLFGVACIWNEQTIESPVLRHESYPYDLDAASLLKNHKQLDSVAVLQNTSLNNRYTMYYDRPQTQAGTRGYDIRSMQMLQSQPCVFKAKVTSMMELGVTPNDIRIGIHWHRDVAMRIIFTNCLVVRSAVQSVDELYNPSHLRIAVPRHLRHLIQVVFPFAEAAL</sequence>
<protein>
    <submittedName>
        <fullName evidence="1">Uncharacterized protein</fullName>
    </submittedName>
</protein>
<dbReference type="AlphaFoldDB" id="A0A4P9YNH6"/>
<dbReference type="Proteomes" id="UP000281549">
    <property type="component" value="Unassembled WGS sequence"/>
</dbReference>
<evidence type="ECO:0000313" key="2">
    <source>
        <dbReference type="Proteomes" id="UP000281549"/>
    </source>
</evidence>
<gene>
    <name evidence="1" type="ORF">ROZALSC1DRAFT_20781</name>
</gene>
<organism evidence="1 2">
    <name type="scientific">Rozella allomycis (strain CSF55)</name>
    <dbReference type="NCBI Taxonomy" id="988480"/>
    <lineage>
        <taxon>Eukaryota</taxon>
        <taxon>Fungi</taxon>
        <taxon>Fungi incertae sedis</taxon>
        <taxon>Cryptomycota</taxon>
        <taxon>Cryptomycota incertae sedis</taxon>
        <taxon>Rozella</taxon>
    </lineage>
</organism>
<accession>A0A4P9YNH6</accession>